<reference evidence="1 2" key="1">
    <citation type="submission" date="2016-04" db="EMBL/GenBank/DDBJ databases">
        <title>The genome of Intoshia linei affirms orthonectids as highly simplified spiralians.</title>
        <authorList>
            <person name="Mikhailov K.V."/>
            <person name="Slusarev G.S."/>
            <person name="Nikitin M.A."/>
            <person name="Logacheva M.D."/>
            <person name="Penin A."/>
            <person name="Aleoshin V."/>
            <person name="Panchin Y.V."/>
        </authorList>
    </citation>
    <scope>NUCLEOTIDE SEQUENCE [LARGE SCALE GENOMIC DNA]</scope>
    <source>
        <strain evidence="1">Intl2013</strain>
        <tissue evidence="1">Whole animal</tissue>
    </source>
</reference>
<organism evidence="1 2">
    <name type="scientific">Intoshia linei</name>
    <dbReference type="NCBI Taxonomy" id="1819745"/>
    <lineage>
        <taxon>Eukaryota</taxon>
        <taxon>Metazoa</taxon>
        <taxon>Spiralia</taxon>
        <taxon>Lophotrochozoa</taxon>
        <taxon>Mesozoa</taxon>
        <taxon>Orthonectida</taxon>
        <taxon>Rhopaluridae</taxon>
        <taxon>Intoshia</taxon>
    </lineage>
</organism>
<dbReference type="EMBL" id="LWCA01002664">
    <property type="protein sequence ID" value="OAF63747.1"/>
    <property type="molecule type" value="Genomic_DNA"/>
</dbReference>
<proteinExistence type="predicted"/>
<comment type="caution">
    <text evidence="1">The sequence shown here is derived from an EMBL/GenBank/DDBJ whole genome shotgun (WGS) entry which is preliminary data.</text>
</comment>
<evidence type="ECO:0000313" key="2">
    <source>
        <dbReference type="Proteomes" id="UP000078046"/>
    </source>
</evidence>
<accession>A0A177ANX6</accession>
<name>A0A177ANX6_9BILA</name>
<dbReference type="Proteomes" id="UP000078046">
    <property type="component" value="Unassembled WGS sequence"/>
</dbReference>
<gene>
    <name evidence="1" type="ORF">A3Q56_08545</name>
</gene>
<evidence type="ECO:0000313" key="1">
    <source>
        <dbReference type="EMBL" id="OAF63747.1"/>
    </source>
</evidence>
<sequence length="122" mass="14075">MPTSKNKQSPAELLYGRSLSLPFIPRSILINNTRNRFINSAKSNQRKYQSRVKRNFDKHVPKQPTFHSRFFKRNDLITSKLQQQYICQDNCPKESPVQIELTNSNNSLVEDAIQSPNVGNSP</sequence>
<keyword evidence="2" id="KW-1185">Reference proteome</keyword>
<feature type="non-terminal residue" evidence="1">
    <location>
        <position position="122"/>
    </location>
</feature>
<protein>
    <submittedName>
        <fullName evidence="1">Uncharacterized protein</fullName>
    </submittedName>
</protein>
<dbReference type="AlphaFoldDB" id="A0A177ANX6"/>